<name>A0A917FK49_9GAMM</name>
<feature type="domain" description="HD" evidence="1">
    <location>
        <begin position="29"/>
        <end position="153"/>
    </location>
</feature>
<evidence type="ECO:0008006" key="5">
    <source>
        <dbReference type="Google" id="ProtNLM"/>
    </source>
</evidence>
<dbReference type="EMBL" id="BMEO01000002">
    <property type="protein sequence ID" value="GGF88603.1"/>
    <property type="molecule type" value="Genomic_DNA"/>
</dbReference>
<proteinExistence type="predicted"/>
<dbReference type="PANTHER" id="PTHR43155:SF2">
    <property type="entry name" value="CYCLIC DI-GMP PHOSPHODIESTERASE PA4108"/>
    <property type="match status" value="1"/>
</dbReference>
<organism evidence="3 4">
    <name type="scientific">Marinicella pacifica</name>
    <dbReference type="NCBI Taxonomy" id="1171543"/>
    <lineage>
        <taxon>Bacteria</taxon>
        <taxon>Pseudomonadati</taxon>
        <taxon>Pseudomonadota</taxon>
        <taxon>Gammaproteobacteria</taxon>
        <taxon>Lysobacterales</taxon>
        <taxon>Marinicellaceae</taxon>
        <taxon>Marinicella</taxon>
    </lineage>
</organism>
<dbReference type="CDD" id="cd00077">
    <property type="entry name" value="HDc"/>
    <property type="match status" value="1"/>
</dbReference>
<evidence type="ECO:0000313" key="3">
    <source>
        <dbReference type="EMBL" id="GGF88603.1"/>
    </source>
</evidence>
<comment type="caution">
    <text evidence="3">The sequence shown here is derived from an EMBL/GenBank/DDBJ whole genome shotgun (WGS) entry which is preliminary data.</text>
</comment>
<dbReference type="Pfam" id="PF13487">
    <property type="entry name" value="HD_5"/>
    <property type="match status" value="1"/>
</dbReference>
<dbReference type="InterPro" id="IPR006674">
    <property type="entry name" value="HD_domain"/>
</dbReference>
<dbReference type="AlphaFoldDB" id="A0A917FK49"/>
<dbReference type="PANTHER" id="PTHR43155">
    <property type="entry name" value="CYCLIC DI-GMP PHOSPHODIESTERASE PA4108-RELATED"/>
    <property type="match status" value="1"/>
</dbReference>
<dbReference type="PROSITE" id="PS51831">
    <property type="entry name" value="HD"/>
    <property type="match status" value="1"/>
</dbReference>
<dbReference type="PROSITE" id="PS51832">
    <property type="entry name" value="HD_GYP"/>
    <property type="match status" value="1"/>
</dbReference>
<feature type="domain" description="HD-GYP" evidence="2">
    <location>
        <begin position="7"/>
        <end position="204"/>
    </location>
</feature>
<gene>
    <name evidence="3" type="ORF">GCM10011365_07200</name>
</gene>
<reference evidence="3" key="2">
    <citation type="submission" date="2020-09" db="EMBL/GenBank/DDBJ databases">
        <authorList>
            <person name="Sun Q."/>
            <person name="Zhou Y."/>
        </authorList>
    </citation>
    <scope>NUCLEOTIDE SEQUENCE</scope>
    <source>
        <strain evidence="3">CGMCC 1.12181</strain>
    </source>
</reference>
<dbReference type="SUPFAM" id="SSF109604">
    <property type="entry name" value="HD-domain/PDEase-like"/>
    <property type="match status" value="1"/>
</dbReference>
<keyword evidence="4" id="KW-1185">Reference proteome</keyword>
<dbReference type="Gene3D" id="1.10.3210.10">
    <property type="entry name" value="Hypothetical protein af1432"/>
    <property type="match status" value="1"/>
</dbReference>
<reference evidence="3" key="1">
    <citation type="journal article" date="2014" name="Int. J. Syst. Evol. Microbiol.">
        <title>Complete genome sequence of Corynebacterium casei LMG S-19264T (=DSM 44701T), isolated from a smear-ripened cheese.</title>
        <authorList>
            <consortium name="US DOE Joint Genome Institute (JGI-PGF)"/>
            <person name="Walter F."/>
            <person name="Albersmeier A."/>
            <person name="Kalinowski J."/>
            <person name="Ruckert C."/>
        </authorList>
    </citation>
    <scope>NUCLEOTIDE SEQUENCE</scope>
    <source>
        <strain evidence="3">CGMCC 1.12181</strain>
    </source>
</reference>
<accession>A0A917FK49</accession>
<protein>
    <recommendedName>
        <fullName evidence="5">HD domain-containing protein</fullName>
    </recommendedName>
</protein>
<evidence type="ECO:0000313" key="4">
    <source>
        <dbReference type="Proteomes" id="UP000605253"/>
    </source>
</evidence>
<sequence>MELKDQYFHSLLKYTKALSVALGFRDLLTHLHSKRVMGLSVQIGKHFGLSNNEINILKIAAEFHDIGKIGIPDHILLKSSAFDEDEWSIMKQHSEIGEKILASAEVKGAQHVALIVRHHHEYYNGLGYPDKLAGKNIPVCARIISIADSYDAMAETRSYSRRRAHSEIMDILHQESGTKHDPELIAVFSEIIETSQYKAGHFNPV</sequence>
<dbReference type="InterPro" id="IPR037522">
    <property type="entry name" value="HD_GYP_dom"/>
</dbReference>
<dbReference type="Proteomes" id="UP000605253">
    <property type="component" value="Unassembled WGS sequence"/>
</dbReference>
<evidence type="ECO:0000259" key="1">
    <source>
        <dbReference type="PROSITE" id="PS51831"/>
    </source>
</evidence>
<dbReference type="GO" id="GO:0008081">
    <property type="term" value="F:phosphoric diester hydrolase activity"/>
    <property type="evidence" value="ECO:0007669"/>
    <property type="project" value="UniProtKB-ARBA"/>
</dbReference>
<dbReference type="InterPro" id="IPR003607">
    <property type="entry name" value="HD/PDEase_dom"/>
</dbReference>
<evidence type="ECO:0000259" key="2">
    <source>
        <dbReference type="PROSITE" id="PS51832"/>
    </source>
</evidence>
<dbReference type="RefSeq" id="WP_188364308.1">
    <property type="nucleotide sequence ID" value="NZ_BAABJF010000032.1"/>
</dbReference>
<dbReference type="SMART" id="SM00471">
    <property type="entry name" value="HDc"/>
    <property type="match status" value="1"/>
</dbReference>